<dbReference type="GO" id="GO:0008757">
    <property type="term" value="F:S-adenosylmethionine-dependent methyltransferase activity"/>
    <property type="evidence" value="ECO:0007669"/>
    <property type="project" value="InterPro"/>
</dbReference>
<dbReference type="InterPro" id="IPR029063">
    <property type="entry name" value="SAM-dependent_MTases_sf"/>
</dbReference>
<organism evidence="2 3">
    <name type="scientific">Inquilinus limosus</name>
    <dbReference type="NCBI Taxonomy" id="171674"/>
    <lineage>
        <taxon>Bacteria</taxon>
        <taxon>Pseudomonadati</taxon>
        <taxon>Pseudomonadota</taxon>
        <taxon>Alphaproteobacteria</taxon>
        <taxon>Rhodospirillales</taxon>
        <taxon>Rhodospirillaceae</taxon>
        <taxon>Inquilinus</taxon>
    </lineage>
</organism>
<dbReference type="Gene3D" id="3.40.50.150">
    <property type="entry name" value="Vaccinia Virus protein VP39"/>
    <property type="match status" value="1"/>
</dbReference>
<dbReference type="GO" id="GO:0032259">
    <property type="term" value="P:methylation"/>
    <property type="evidence" value="ECO:0007669"/>
    <property type="project" value="UniProtKB-KW"/>
</dbReference>
<sequence length="241" mass="26550">MTPTMMVPRPEPTPRPSRDGKQELLAELRGLHPASVLDVGCGEGTLLRAVTADGAVHGVGLEPEDAAAERARAAWLEVRTGRAEALPFADDSFDVVTLEYVAHHVEHLPRALREAARVARRAVLVLDGWYDEALPSQRVMRDLDDWRKRIDRRLGMVHNPCPRPRDLIDPLLACGPLEIDYACRLELSPRSLAELEATARRHLDTVAPAPDLAAELDRILDDGRLHGCTDAGTLLLCARLP</sequence>
<evidence type="ECO:0000313" key="2">
    <source>
        <dbReference type="EMBL" id="MBW8724783.1"/>
    </source>
</evidence>
<protein>
    <submittedName>
        <fullName evidence="2">Methyltransferase domain-containing protein</fullName>
    </submittedName>
</protein>
<dbReference type="EMBL" id="JAEKLZ010000140">
    <property type="protein sequence ID" value="MBW8724783.1"/>
    <property type="molecule type" value="Genomic_DNA"/>
</dbReference>
<keyword evidence="2" id="KW-0808">Transferase</keyword>
<dbReference type="PANTHER" id="PTHR42912">
    <property type="entry name" value="METHYLTRANSFERASE"/>
    <property type="match status" value="1"/>
</dbReference>
<dbReference type="AlphaFoldDB" id="A0A952FH25"/>
<comment type="caution">
    <text evidence="2">The sequence shown here is derived from an EMBL/GenBank/DDBJ whole genome shotgun (WGS) entry which is preliminary data.</text>
</comment>
<dbReference type="SUPFAM" id="SSF53335">
    <property type="entry name" value="S-adenosyl-L-methionine-dependent methyltransferases"/>
    <property type="match status" value="1"/>
</dbReference>
<evidence type="ECO:0000313" key="3">
    <source>
        <dbReference type="Proteomes" id="UP000700706"/>
    </source>
</evidence>
<dbReference type="InterPro" id="IPR013216">
    <property type="entry name" value="Methyltransf_11"/>
</dbReference>
<gene>
    <name evidence="2" type="ORF">JF625_06450</name>
</gene>
<proteinExistence type="predicted"/>
<dbReference type="Pfam" id="PF08241">
    <property type="entry name" value="Methyltransf_11"/>
    <property type="match status" value="1"/>
</dbReference>
<dbReference type="PANTHER" id="PTHR42912:SF80">
    <property type="entry name" value="METHYLTRANSFERASE DOMAIN-CONTAINING PROTEIN"/>
    <property type="match status" value="1"/>
</dbReference>
<dbReference type="Proteomes" id="UP000700706">
    <property type="component" value="Unassembled WGS sequence"/>
</dbReference>
<name>A0A952FH25_9PROT</name>
<feature type="domain" description="Methyltransferase type 11" evidence="1">
    <location>
        <begin position="37"/>
        <end position="121"/>
    </location>
</feature>
<keyword evidence="2" id="KW-0489">Methyltransferase</keyword>
<dbReference type="InterPro" id="IPR050508">
    <property type="entry name" value="Methyltransf_Superfamily"/>
</dbReference>
<reference evidence="2" key="1">
    <citation type="submission" date="2020-06" db="EMBL/GenBank/DDBJ databases">
        <title>Stable isotope informed genome-resolved metagenomics uncovers potential trophic interactions in rhizosphere soil.</title>
        <authorList>
            <person name="Starr E.P."/>
            <person name="Shi S."/>
            <person name="Blazewicz S.J."/>
            <person name="Koch B.J."/>
            <person name="Probst A.J."/>
            <person name="Hungate B.A."/>
            <person name="Pett-Ridge J."/>
            <person name="Firestone M.K."/>
            <person name="Banfield J.F."/>
        </authorList>
    </citation>
    <scope>NUCLEOTIDE SEQUENCE</scope>
    <source>
        <strain evidence="2">YM_69_17</strain>
    </source>
</reference>
<accession>A0A952FH25</accession>
<evidence type="ECO:0000259" key="1">
    <source>
        <dbReference type="Pfam" id="PF08241"/>
    </source>
</evidence>
<dbReference type="CDD" id="cd02440">
    <property type="entry name" value="AdoMet_MTases"/>
    <property type="match status" value="1"/>
</dbReference>